<keyword evidence="6" id="KW-0732">Signal</keyword>
<keyword evidence="3 5" id="KW-0378">Hydrolase</keyword>
<evidence type="ECO:0000313" key="8">
    <source>
        <dbReference type="EMBL" id="MDA0137907.1"/>
    </source>
</evidence>
<feature type="domain" description="Peptidase S8/S53" evidence="7">
    <location>
        <begin position="64"/>
        <end position="364"/>
    </location>
</feature>
<comment type="caution">
    <text evidence="8">The sequence shown here is derived from an EMBL/GenBank/DDBJ whole genome shotgun (WGS) entry which is preliminary data.</text>
</comment>
<feature type="chain" id="PRO_5045092937" evidence="6">
    <location>
        <begin position="22"/>
        <end position="375"/>
    </location>
</feature>
<dbReference type="InterPro" id="IPR050131">
    <property type="entry name" value="Peptidase_S8_subtilisin-like"/>
</dbReference>
<keyword evidence="4 5" id="KW-0720">Serine protease</keyword>
<dbReference type="PROSITE" id="PS51892">
    <property type="entry name" value="SUBTILASE"/>
    <property type="match status" value="1"/>
</dbReference>
<comment type="similarity">
    <text evidence="1 5">Belongs to the peptidase S8 family.</text>
</comment>
<dbReference type="PANTHER" id="PTHR43806:SF11">
    <property type="entry name" value="CEREVISIN-RELATED"/>
    <property type="match status" value="1"/>
</dbReference>
<keyword evidence="9" id="KW-1185">Reference proteome</keyword>
<evidence type="ECO:0000256" key="6">
    <source>
        <dbReference type="SAM" id="SignalP"/>
    </source>
</evidence>
<dbReference type="EMBL" id="JAPCID010000012">
    <property type="protein sequence ID" value="MDA0137907.1"/>
    <property type="molecule type" value="Genomic_DNA"/>
</dbReference>
<dbReference type="Pfam" id="PF00082">
    <property type="entry name" value="Peptidase_S8"/>
    <property type="match status" value="1"/>
</dbReference>
<evidence type="ECO:0000256" key="3">
    <source>
        <dbReference type="ARBA" id="ARBA00022801"/>
    </source>
</evidence>
<evidence type="ECO:0000313" key="9">
    <source>
        <dbReference type="Proteomes" id="UP001147700"/>
    </source>
</evidence>
<organism evidence="8 9">
    <name type="scientific">Solirubrobacter deserti</name>
    <dbReference type="NCBI Taxonomy" id="2282478"/>
    <lineage>
        <taxon>Bacteria</taxon>
        <taxon>Bacillati</taxon>
        <taxon>Actinomycetota</taxon>
        <taxon>Thermoleophilia</taxon>
        <taxon>Solirubrobacterales</taxon>
        <taxon>Solirubrobacteraceae</taxon>
        <taxon>Solirubrobacter</taxon>
    </lineage>
</organism>
<evidence type="ECO:0000256" key="1">
    <source>
        <dbReference type="ARBA" id="ARBA00011073"/>
    </source>
</evidence>
<gene>
    <name evidence="8" type="ORF">OJ962_10380</name>
</gene>
<feature type="active site" description="Charge relay system" evidence="5">
    <location>
        <position position="73"/>
    </location>
</feature>
<dbReference type="Gene3D" id="3.40.50.200">
    <property type="entry name" value="Peptidase S8/S53 domain"/>
    <property type="match status" value="1"/>
</dbReference>
<dbReference type="PRINTS" id="PR00723">
    <property type="entry name" value="SUBTILISIN"/>
</dbReference>
<evidence type="ECO:0000256" key="5">
    <source>
        <dbReference type="PROSITE-ProRule" id="PRU01240"/>
    </source>
</evidence>
<reference evidence="8" key="1">
    <citation type="submission" date="2022-10" db="EMBL/GenBank/DDBJ databases">
        <title>The WGS of Solirubrobacter sp. CPCC 204708.</title>
        <authorList>
            <person name="Jiang Z."/>
        </authorList>
    </citation>
    <scope>NUCLEOTIDE SEQUENCE</scope>
    <source>
        <strain evidence="8">CPCC 204708</strain>
    </source>
</reference>
<evidence type="ECO:0000256" key="2">
    <source>
        <dbReference type="ARBA" id="ARBA00022670"/>
    </source>
</evidence>
<dbReference type="InterPro" id="IPR023828">
    <property type="entry name" value="Peptidase_S8_Ser-AS"/>
</dbReference>
<dbReference type="RefSeq" id="WP_202952807.1">
    <property type="nucleotide sequence ID" value="NZ_JAPCID010000012.1"/>
</dbReference>
<dbReference type="SUPFAM" id="SSF52743">
    <property type="entry name" value="Subtilisin-like"/>
    <property type="match status" value="1"/>
</dbReference>
<accession>A0ABT4RH94</accession>
<feature type="active site" description="Charge relay system" evidence="5">
    <location>
        <position position="125"/>
    </location>
</feature>
<feature type="active site" description="Charge relay system" evidence="5">
    <location>
        <position position="313"/>
    </location>
</feature>
<protein>
    <submittedName>
        <fullName evidence="8">S8 family serine peptidase</fullName>
    </submittedName>
</protein>
<dbReference type="Proteomes" id="UP001147700">
    <property type="component" value="Unassembled WGS sequence"/>
</dbReference>
<keyword evidence="2 5" id="KW-0645">Protease</keyword>
<feature type="signal peptide" evidence="6">
    <location>
        <begin position="1"/>
        <end position="21"/>
    </location>
</feature>
<sequence length="375" mass="38557">MRTLLVLAVLAALISPTTAHAWIPDDKGIGGLGWQADQWNFLPGTGVDAPRAWDNLFAAGRPGGKGVKIAVLDSGAAYRSNGRFKQSPELKSIRFAKGYDFCARTSDGFNACEGRDAYPNDDYGHGTHVISTIAETTGNGVGLTGLAYGATIIPVKVLNARGEGDEATIAAGIRYAVKQGAQVINLSFEFGEGTTSANQIRSIAAAVRYARSKNVTLVAASGNTKSSRVGFPAALPGVISVGAVTERGCAAVYSNTGDGLDLVAPGGGRDMAVPGQANCLPNGPDGRPIFQLTFARERKVTSFGYPGDYFGTSMATPHVSATAALIIASGVLGSKPTPDQIEAHLKATARDLGVPGVDSIYGAGMVDAGAATARP</sequence>
<evidence type="ECO:0000259" key="7">
    <source>
        <dbReference type="Pfam" id="PF00082"/>
    </source>
</evidence>
<dbReference type="InterPro" id="IPR015500">
    <property type="entry name" value="Peptidase_S8_subtilisin-rel"/>
</dbReference>
<dbReference type="PROSITE" id="PS00138">
    <property type="entry name" value="SUBTILASE_SER"/>
    <property type="match status" value="1"/>
</dbReference>
<dbReference type="InterPro" id="IPR000209">
    <property type="entry name" value="Peptidase_S8/S53_dom"/>
</dbReference>
<dbReference type="InterPro" id="IPR036852">
    <property type="entry name" value="Peptidase_S8/S53_dom_sf"/>
</dbReference>
<dbReference type="PANTHER" id="PTHR43806">
    <property type="entry name" value="PEPTIDASE S8"/>
    <property type="match status" value="1"/>
</dbReference>
<name>A0ABT4RH94_9ACTN</name>
<proteinExistence type="inferred from homology"/>
<evidence type="ECO:0000256" key="4">
    <source>
        <dbReference type="ARBA" id="ARBA00022825"/>
    </source>
</evidence>